<reference evidence="10" key="1">
    <citation type="submission" date="2025-08" db="UniProtKB">
        <authorList>
            <consortium name="RefSeq"/>
        </authorList>
    </citation>
    <scope>IDENTIFICATION</scope>
    <source>
        <strain evidence="10">15085-1641.00</strain>
        <tissue evidence="10">Whole body</tissue>
    </source>
</reference>
<dbReference type="PANTHER" id="PTHR16121">
    <property type="entry name" value="CAP-SPECIFIC MRNA (NUCLEOSIDE-2'-O-)-METHYLTRANSFERASE 1-RELATED"/>
    <property type="match status" value="1"/>
</dbReference>
<feature type="active site" description="Proton acceptor" evidence="7">
    <location>
        <position position="258"/>
    </location>
</feature>
<dbReference type="Gene3D" id="3.40.50.12760">
    <property type="match status" value="1"/>
</dbReference>
<evidence type="ECO:0000313" key="10">
    <source>
        <dbReference type="RefSeq" id="XP_023179607.2"/>
    </source>
</evidence>
<dbReference type="OrthoDB" id="429597at2759"/>
<accession>A0A6J1MKA5</accession>
<dbReference type="InterPro" id="IPR025807">
    <property type="entry name" value="Adrift-typ_MeTrfase"/>
</dbReference>
<feature type="binding site" evidence="7">
    <location>
        <position position="218"/>
    </location>
    <ligand>
        <name>S-adenosyl-L-methionine</name>
        <dbReference type="ChEBI" id="CHEBI:59789"/>
    </ligand>
</feature>
<protein>
    <recommendedName>
        <fullName evidence="2">Cap-specific mRNA (nucleoside-2'-O-)-methyltransferase 2</fullName>
        <ecNumber evidence="1">2.1.1.296</ecNumber>
    </recommendedName>
</protein>
<dbReference type="GO" id="GO:0032259">
    <property type="term" value="P:methylation"/>
    <property type="evidence" value="ECO:0007669"/>
    <property type="project" value="UniProtKB-KW"/>
</dbReference>
<proteinExistence type="predicted"/>
<keyword evidence="5 7" id="KW-0949">S-adenosyl-L-methionine</keyword>
<evidence type="ECO:0000256" key="7">
    <source>
        <dbReference type="PROSITE-ProRule" id="PRU00946"/>
    </source>
</evidence>
<dbReference type="KEGG" id="dhe:111605360"/>
<dbReference type="GO" id="GO:0004483">
    <property type="term" value="F:methyltransferase cap1 activity"/>
    <property type="evidence" value="ECO:0007669"/>
    <property type="project" value="UniProtKB-ARBA"/>
</dbReference>
<dbReference type="AlphaFoldDB" id="A0A6J1MKA5"/>
<keyword evidence="9" id="KW-1185">Reference proteome</keyword>
<feature type="binding site" evidence="7">
    <location>
        <position position="127"/>
    </location>
    <ligand>
        <name>S-adenosyl-L-methionine</name>
        <dbReference type="ChEBI" id="CHEBI:59789"/>
    </ligand>
</feature>
<dbReference type="InterPro" id="IPR050851">
    <property type="entry name" value="mRNA_Cap_2O-Ribose_MeTrfase"/>
</dbReference>
<dbReference type="GO" id="GO:0120550">
    <property type="term" value="F:methyltransferase cap2 activity"/>
    <property type="evidence" value="ECO:0007669"/>
    <property type="project" value="UniProtKB-EC"/>
</dbReference>
<gene>
    <name evidence="10" type="primary">LOC111605360</name>
</gene>
<dbReference type="CTD" id="109861"/>
<feature type="binding site" evidence="7">
    <location>
        <position position="148"/>
    </location>
    <ligand>
        <name>S-adenosyl-L-methionine</name>
        <dbReference type="ChEBI" id="CHEBI:59789"/>
    </ligand>
</feature>
<evidence type="ECO:0000259" key="8">
    <source>
        <dbReference type="PROSITE" id="PS51614"/>
    </source>
</evidence>
<dbReference type="OMA" id="EFVTVAW"/>
<dbReference type="PANTHER" id="PTHR16121:SF2">
    <property type="entry name" value="CAP-SPECIFIC MRNA (NUCLEOSIDE-2'-O-)-METHYLTRANSFERASE 2"/>
    <property type="match status" value="1"/>
</dbReference>
<dbReference type="Proteomes" id="UP000504633">
    <property type="component" value="Unplaced"/>
</dbReference>
<dbReference type="PROSITE" id="PS51614">
    <property type="entry name" value="SAM_MT_ADRIFT"/>
    <property type="match status" value="1"/>
</dbReference>
<dbReference type="RefSeq" id="XP_023179607.2">
    <property type="nucleotide sequence ID" value="XM_023323839.2"/>
</dbReference>
<evidence type="ECO:0000256" key="2">
    <source>
        <dbReference type="ARBA" id="ARBA00021134"/>
    </source>
</evidence>
<feature type="domain" description="Adrift-type SAM-dependent 2'-O-MTase" evidence="8">
    <location>
        <begin position="93"/>
        <end position="305"/>
    </location>
</feature>
<dbReference type="GeneID" id="111605360"/>
<dbReference type="GO" id="GO:0005634">
    <property type="term" value="C:nucleus"/>
    <property type="evidence" value="ECO:0007669"/>
    <property type="project" value="TreeGrafter"/>
</dbReference>
<organism evidence="9 10">
    <name type="scientific">Drosophila hydei</name>
    <name type="common">Fruit fly</name>
    <dbReference type="NCBI Taxonomy" id="7224"/>
    <lineage>
        <taxon>Eukaryota</taxon>
        <taxon>Metazoa</taxon>
        <taxon>Ecdysozoa</taxon>
        <taxon>Arthropoda</taxon>
        <taxon>Hexapoda</taxon>
        <taxon>Insecta</taxon>
        <taxon>Pterygota</taxon>
        <taxon>Neoptera</taxon>
        <taxon>Endopterygota</taxon>
        <taxon>Diptera</taxon>
        <taxon>Brachycera</taxon>
        <taxon>Muscomorpha</taxon>
        <taxon>Ephydroidea</taxon>
        <taxon>Drosophilidae</taxon>
        <taxon>Drosophila</taxon>
    </lineage>
</organism>
<dbReference type="GO" id="GO:0005737">
    <property type="term" value="C:cytoplasm"/>
    <property type="evidence" value="ECO:0007669"/>
    <property type="project" value="TreeGrafter"/>
</dbReference>
<dbReference type="GO" id="GO:0006370">
    <property type="term" value="P:7-methylguanosine mRNA capping"/>
    <property type="evidence" value="ECO:0007669"/>
    <property type="project" value="TreeGrafter"/>
</dbReference>
<dbReference type="InterPro" id="IPR002877">
    <property type="entry name" value="RNA_MeTrfase_FtsJ_dom"/>
</dbReference>
<keyword evidence="4 7" id="KW-0808">Transferase</keyword>
<name>A0A6J1MKA5_DROHY</name>
<evidence type="ECO:0000256" key="1">
    <source>
        <dbReference type="ARBA" id="ARBA00012770"/>
    </source>
</evidence>
<keyword evidence="3 7" id="KW-0489">Methyltransferase</keyword>
<evidence type="ECO:0000256" key="3">
    <source>
        <dbReference type="ARBA" id="ARBA00022603"/>
    </source>
</evidence>
<evidence type="ECO:0000256" key="5">
    <source>
        <dbReference type="ARBA" id="ARBA00022691"/>
    </source>
</evidence>
<dbReference type="InterPro" id="IPR029063">
    <property type="entry name" value="SAM-dependent_MTases_sf"/>
</dbReference>
<comment type="catalytic activity">
    <reaction evidence="6">
        <text>a 5'-end (N(7)-methyl 5'-triphosphoguanosine)-(2'-O-methyl-ribonucleoside)-(ribonucleotide) in mRNA + S-adenosyl-L-methionine = a 5'-end (N(7)-methyl 5'-triphosphoguanosine)-(2'-O-methyl-ribonucleoside)-(2'-O-methyl-ribonucleotide) in mRNA + S-adenosyl-L-homocysteine + H(+)</text>
        <dbReference type="Rhea" id="RHEA:67024"/>
        <dbReference type="Rhea" id="RHEA-COMP:17169"/>
        <dbReference type="Rhea" id="RHEA-COMP:17170"/>
        <dbReference type="ChEBI" id="CHEBI:15378"/>
        <dbReference type="ChEBI" id="CHEBI:57856"/>
        <dbReference type="ChEBI" id="CHEBI:59789"/>
        <dbReference type="ChEBI" id="CHEBI:167612"/>
        <dbReference type="ChEBI" id="CHEBI:167614"/>
        <dbReference type="EC" id="2.1.1.296"/>
    </reaction>
</comment>
<dbReference type="SUPFAM" id="SSF53335">
    <property type="entry name" value="S-adenosyl-L-methionine-dependent methyltransferases"/>
    <property type="match status" value="1"/>
</dbReference>
<evidence type="ECO:0000256" key="4">
    <source>
        <dbReference type="ARBA" id="ARBA00022679"/>
    </source>
</evidence>
<evidence type="ECO:0000256" key="6">
    <source>
        <dbReference type="ARBA" id="ARBA00049477"/>
    </source>
</evidence>
<dbReference type="EC" id="2.1.1.296" evidence="1"/>
<dbReference type="Pfam" id="PF01728">
    <property type="entry name" value="FtsJ"/>
    <property type="match status" value="1"/>
</dbReference>
<sequence>MRPKLSIREEVEQLFEKKFQYQKPKSDVWLLPTQKPLFSEFYQYESLQELKEQLNNVKSKLNNYGVQEWSTHTNRRDPSGEISWRLKNETKAEFVTVAWCKFFECLHRYPLVTQTELNTLHLCEAPGAFIAALNHYLHSVHKKEEINWQWRSTTLNPYYEGNALNEMVTDDRFIFHTLSNWLFHKDFTGNLLNVENIAHMIEICAKDLPAGVQLITADGSIDCSAQPDCQEEIVARLLFAEILSALHILSPNGNFLIKMFTLFEACSVSIMFMLNCIFEHVHIFKPATSKRGNSEVYVICLNYQKDTSGLPHVLEAMRARLLQPNDPMVMPLFAKSHIPKDFLLQHNAACRLFLKLQEDGIEGSIYAYESKDRYYLRHLHQLRGVVSSMYYNRYKVRPLAEELCIVQQADINKALGLSVPFYGGSYTEREHLRQGDLLKQIYCLRREFNQLEKCSTGMRTYSHVKLHAKQLQLQPYRGAPVGQLLSSLFASEPVLLLRLRLLQTFALDPIWQTESKCLLYDGSNHIMREFDYAPANSDDESTFYKVQRRVFVALVDSLLEQRPAKIVFQSFLFLSHYASSVLLLLAEEIYEETEFENQTITLTGLSNEAKAMEQLQQLQQLLSEDVTEGLDALHSLLPLQQLHKNPFANALNLYNNSVLVSCYRRMLSEEAFPTRFRQDEPLETTAINEIATIVC</sequence>
<evidence type="ECO:0000313" key="9">
    <source>
        <dbReference type="Proteomes" id="UP000504633"/>
    </source>
</evidence>